<dbReference type="EMBL" id="UWJD01000001">
    <property type="protein sequence ID" value="VCT84514.1"/>
    <property type="molecule type" value="Genomic_DNA"/>
</dbReference>
<protein>
    <recommendedName>
        <fullName evidence="1">Peptidase M15C domain-containing protein</fullName>
    </recommendedName>
</protein>
<name>A0A650MED8_9CLOT</name>
<gene>
    <name evidence="2" type="ORF">CNEONATNEC25_02114</name>
</gene>
<dbReference type="Gene3D" id="3.30.1380.10">
    <property type="match status" value="1"/>
</dbReference>
<sequence>MVNIKKIILFLMTFLIIFNINISPSYSDVKKNYDVEAKQDLLILMLSYPKHITNIEKEDNKIYCVFKSGKKILYDDKLEKTQEEKFANSDLQDVLEEYYPLNKNTVLMDKDFNPGRCRNYALLEEVYGNSKQKIEKNLVNLKCGYANYQFNSCNSANIALDNALKELLELSKTDGKISNILYPGSGTFNYRLISGTNRLSPHSFGIAIDLKSDKKDYWKWSSKENGEKRINEYPEELVKVFEENNFIWGGKWGYFDILHFEYRPEIILKAKFFSEYDENNKWYEGAPTDDEYTKKCIEIIENALE</sequence>
<dbReference type="GO" id="GO:0008233">
    <property type="term" value="F:peptidase activity"/>
    <property type="evidence" value="ECO:0007669"/>
    <property type="project" value="InterPro"/>
</dbReference>
<evidence type="ECO:0000313" key="2">
    <source>
        <dbReference type="EMBL" id="VCT84514.1"/>
    </source>
</evidence>
<evidence type="ECO:0000259" key="1">
    <source>
        <dbReference type="Pfam" id="PF13539"/>
    </source>
</evidence>
<reference evidence="2 3" key="1">
    <citation type="submission" date="2018-06" db="EMBL/GenBank/DDBJ databases">
        <authorList>
            <consortium name="IHU Genomes"/>
        </authorList>
    </citation>
    <scope>NUCLEOTIDE SEQUENCE [LARGE SCALE GENOMIC DNA]</scope>
    <source>
        <strain evidence="2 3">NEC25</strain>
    </source>
</reference>
<dbReference type="Pfam" id="PF13539">
    <property type="entry name" value="Peptidase_M15_4"/>
    <property type="match status" value="1"/>
</dbReference>
<dbReference type="SUPFAM" id="SSF55166">
    <property type="entry name" value="Hedgehog/DD-peptidase"/>
    <property type="match status" value="1"/>
</dbReference>
<evidence type="ECO:0000313" key="3">
    <source>
        <dbReference type="Proteomes" id="UP000431451"/>
    </source>
</evidence>
<accession>A0A650MED8</accession>
<dbReference type="AlphaFoldDB" id="A0A650MED8"/>
<organism evidence="2 3">
    <name type="scientific">Clostridium neonatale</name>
    <dbReference type="NCBI Taxonomy" id="137838"/>
    <lineage>
        <taxon>Bacteria</taxon>
        <taxon>Bacillati</taxon>
        <taxon>Bacillota</taxon>
        <taxon>Clostridia</taxon>
        <taxon>Eubacteriales</taxon>
        <taxon>Clostridiaceae</taxon>
        <taxon>Clostridium</taxon>
    </lineage>
</organism>
<dbReference type="Proteomes" id="UP000431451">
    <property type="component" value="Unassembled WGS sequence"/>
</dbReference>
<proteinExistence type="predicted"/>
<dbReference type="InterPro" id="IPR009045">
    <property type="entry name" value="Zn_M74/Hedgehog-like"/>
</dbReference>
<dbReference type="InterPro" id="IPR039561">
    <property type="entry name" value="Peptidase_M15C"/>
</dbReference>
<feature type="domain" description="Peptidase M15C" evidence="1">
    <location>
        <begin position="195"/>
        <end position="262"/>
    </location>
</feature>